<dbReference type="Gene3D" id="2.60.120.370">
    <property type="entry name" value="YhcH/YjgK/YiaL"/>
    <property type="match status" value="1"/>
</dbReference>
<sequence length="216" mass="24593">MAIIGKLTQLDWFFKAYPMLKEAKDYMLNATNPTHSIHKRIIELDLAGQERKEVSYALSQGVRAIEQTYHLKEAKNAFFETHRAFIDFQLVVEGYEYMCIGDRSAFDVKIPYDESRDLIVYDNALPYSLYSHYKALHIETSNHKTTLPKVCRPFPIDESINTPCRSNILLTSGDLAVFFPNDVHAGGLELTPNINHNVMSQVKKSVLKVPVSLLGL</sequence>
<name>A0ABZ3F6S0_9HELI</name>
<dbReference type="EMBL" id="CP145316">
    <property type="protein sequence ID" value="XAM18114.1"/>
    <property type="molecule type" value="Genomic_DNA"/>
</dbReference>
<organism evidence="1 2">
    <name type="scientific">Helicobacter mastomyrinus</name>
    <dbReference type="NCBI Taxonomy" id="287948"/>
    <lineage>
        <taxon>Bacteria</taxon>
        <taxon>Pseudomonadati</taxon>
        <taxon>Campylobacterota</taxon>
        <taxon>Epsilonproteobacteria</taxon>
        <taxon>Campylobacterales</taxon>
        <taxon>Helicobacteraceae</taxon>
        <taxon>Helicobacter</taxon>
    </lineage>
</organism>
<dbReference type="SUPFAM" id="SSF51197">
    <property type="entry name" value="Clavaminate synthase-like"/>
    <property type="match status" value="1"/>
</dbReference>
<dbReference type="PANTHER" id="PTHR34986:SF1">
    <property type="entry name" value="PROTEIN YIAL"/>
    <property type="match status" value="1"/>
</dbReference>
<dbReference type="Pfam" id="PF04074">
    <property type="entry name" value="DUF386"/>
    <property type="match status" value="1"/>
</dbReference>
<dbReference type="InterPro" id="IPR037012">
    <property type="entry name" value="NanQ/TabA/YiaL_sf"/>
</dbReference>
<keyword evidence="2" id="KW-1185">Reference proteome</keyword>
<dbReference type="InterPro" id="IPR004375">
    <property type="entry name" value="NanQ/TabA/YiaL"/>
</dbReference>
<accession>A0ABZ3F6S0</accession>
<dbReference type="RefSeq" id="WP_343353608.1">
    <property type="nucleotide sequence ID" value="NZ_CP145316.1"/>
</dbReference>
<dbReference type="PANTHER" id="PTHR34986">
    <property type="entry name" value="EVOLVED BETA-GALACTOSIDASE SUBUNIT BETA"/>
    <property type="match status" value="1"/>
</dbReference>
<evidence type="ECO:0000313" key="2">
    <source>
        <dbReference type="Proteomes" id="UP001434737"/>
    </source>
</evidence>
<gene>
    <name evidence="1" type="ORF">V3I05_10605</name>
</gene>
<evidence type="ECO:0000313" key="1">
    <source>
        <dbReference type="EMBL" id="XAM18114.1"/>
    </source>
</evidence>
<proteinExistence type="predicted"/>
<protein>
    <submittedName>
        <fullName evidence="1">YhcH/YjgK/YiaL family protein</fullName>
    </submittedName>
</protein>
<reference evidence="1 2" key="1">
    <citation type="submission" date="2024-02" db="EMBL/GenBank/DDBJ databases">
        <title>Genome and pathogenicity analysis of Helicobacter mastomyrinus isolated from mice.</title>
        <authorList>
            <person name="Zhu L."/>
        </authorList>
    </citation>
    <scope>NUCLEOTIDE SEQUENCE [LARGE SCALE GENOMIC DNA]</scope>
    <source>
        <strain evidence="1 2">Hm-17</strain>
    </source>
</reference>
<dbReference type="Proteomes" id="UP001434737">
    <property type="component" value="Chromosome"/>
</dbReference>